<dbReference type="PANTHER" id="PTHR31286:SF167">
    <property type="entry name" value="OS09G0268800 PROTEIN"/>
    <property type="match status" value="1"/>
</dbReference>
<gene>
    <name evidence="4" type="ORF">EJB05_57259</name>
</gene>
<dbReference type="AlphaFoldDB" id="A0A5J9SDV8"/>
<organism evidence="4 5">
    <name type="scientific">Eragrostis curvula</name>
    <name type="common">weeping love grass</name>
    <dbReference type="NCBI Taxonomy" id="38414"/>
    <lineage>
        <taxon>Eukaryota</taxon>
        <taxon>Viridiplantae</taxon>
        <taxon>Streptophyta</taxon>
        <taxon>Embryophyta</taxon>
        <taxon>Tracheophyta</taxon>
        <taxon>Spermatophyta</taxon>
        <taxon>Magnoliopsida</taxon>
        <taxon>Liliopsida</taxon>
        <taxon>Poales</taxon>
        <taxon>Poaceae</taxon>
        <taxon>PACMAD clade</taxon>
        <taxon>Chloridoideae</taxon>
        <taxon>Eragrostideae</taxon>
        <taxon>Eragrostidinae</taxon>
        <taxon>Eragrostis</taxon>
    </lineage>
</organism>
<dbReference type="Gramene" id="TVT97494">
    <property type="protein sequence ID" value="TVT97494"/>
    <property type="gene ID" value="EJB05_57259"/>
</dbReference>
<sequence length="326" mass="36270">MKWMAVAKLLTALCLGDWKRIMEEGPWIFRGCALMVEEFDGATAVPTVMPNKVPAWVQLHLIPPLYRTEGILKMIAGRIGEEIMIEMRAIPTEEGDFFRVRVNLPADRPLVRFVKLTPEGRDTVVIQIKYEKLPRFCFHCGLMGHNHLECGTGEYTEDDLQFGGWMVADEETWRRGTPRFRGAPASEGPRTDQSERGAARGRGGRGRGGRPQAGGMWRRKPRSDDNTMSRKRHSQEAGLDEAAEEVADTASSPLKPVDEEARKEDTPTAKKKLVLSEGEGELNVTGVPPPPPQYISPRERKKAKASTTASPSKKKAGSVEEVRQAP</sequence>
<feature type="compositionally biased region" description="Basic and acidic residues" evidence="1">
    <location>
        <begin position="189"/>
        <end position="198"/>
    </location>
</feature>
<evidence type="ECO:0000256" key="2">
    <source>
        <dbReference type="SAM" id="SignalP"/>
    </source>
</evidence>
<dbReference type="Proteomes" id="UP000324897">
    <property type="component" value="Unassembled WGS sequence"/>
</dbReference>
<proteinExistence type="predicted"/>
<feature type="chain" id="PRO_5023814853" description="Zinc knuckle CX2CX4HX4C domain-containing protein" evidence="2">
    <location>
        <begin position="17"/>
        <end position="326"/>
    </location>
</feature>
<keyword evidence="2" id="KW-0732">Signal</keyword>
<evidence type="ECO:0000313" key="4">
    <source>
        <dbReference type="EMBL" id="TVT97494.1"/>
    </source>
</evidence>
<name>A0A5J9SDV8_9POAL</name>
<evidence type="ECO:0000259" key="3">
    <source>
        <dbReference type="Pfam" id="PF14392"/>
    </source>
</evidence>
<feature type="compositionally biased region" description="Basic and acidic residues" evidence="1">
    <location>
        <begin position="256"/>
        <end position="268"/>
    </location>
</feature>
<feature type="compositionally biased region" description="Acidic residues" evidence="1">
    <location>
        <begin position="238"/>
        <end position="247"/>
    </location>
</feature>
<protein>
    <recommendedName>
        <fullName evidence="3">Zinc knuckle CX2CX4HX4C domain-containing protein</fullName>
    </recommendedName>
</protein>
<evidence type="ECO:0000313" key="5">
    <source>
        <dbReference type="Proteomes" id="UP000324897"/>
    </source>
</evidence>
<feature type="non-terminal residue" evidence="4">
    <location>
        <position position="1"/>
    </location>
</feature>
<evidence type="ECO:0000256" key="1">
    <source>
        <dbReference type="SAM" id="MobiDB-lite"/>
    </source>
</evidence>
<dbReference type="InterPro" id="IPR040256">
    <property type="entry name" value="At4g02000-like"/>
</dbReference>
<feature type="domain" description="Zinc knuckle CX2CX4HX4C" evidence="3">
    <location>
        <begin position="108"/>
        <end position="150"/>
    </location>
</feature>
<dbReference type="PANTHER" id="PTHR31286">
    <property type="entry name" value="GLYCINE-RICH CELL WALL STRUCTURAL PROTEIN 1.8-LIKE"/>
    <property type="match status" value="1"/>
</dbReference>
<reference evidence="4 5" key="1">
    <citation type="journal article" date="2019" name="Sci. Rep.">
        <title>A high-quality genome of Eragrostis curvula grass provides insights into Poaceae evolution and supports new strategies to enhance forage quality.</title>
        <authorList>
            <person name="Carballo J."/>
            <person name="Santos B.A.C.M."/>
            <person name="Zappacosta D."/>
            <person name="Garbus I."/>
            <person name="Selva J.P."/>
            <person name="Gallo C.A."/>
            <person name="Diaz A."/>
            <person name="Albertini E."/>
            <person name="Caccamo M."/>
            <person name="Echenique V."/>
        </authorList>
    </citation>
    <scope>NUCLEOTIDE SEQUENCE [LARGE SCALE GENOMIC DNA]</scope>
    <source>
        <strain evidence="5">cv. Victoria</strain>
        <tissue evidence="4">Leaf</tissue>
    </source>
</reference>
<feature type="compositionally biased region" description="Basic and acidic residues" evidence="1">
    <location>
        <begin position="317"/>
        <end position="326"/>
    </location>
</feature>
<feature type="signal peptide" evidence="2">
    <location>
        <begin position="1"/>
        <end position="16"/>
    </location>
</feature>
<accession>A0A5J9SDV8</accession>
<keyword evidence="5" id="KW-1185">Reference proteome</keyword>
<dbReference type="EMBL" id="RWGY01000993">
    <property type="protein sequence ID" value="TVT97494.1"/>
    <property type="molecule type" value="Genomic_DNA"/>
</dbReference>
<comment type="caution">
    <text evidence="4">The sequence shown here is derived from an EMBL/GenBank/DDBJ whole genome shotgun (WGS) entry which is preliminary data.</text>
</comment>
<dbReference type="InterPro" id="IPR025836">
    <property type="entry name" value="Zn_knuckle_CX2CX4HX4C"/>
</dbReference>
<dbReference type="OrthoDB" id="693793at2759"/>
<feature type="region of interest" description="Disordered" evidence="1">
    <location>
        <begin position="173"/>
        <end position="326"/>
    </location>
</feature>
<dbReference type="Pfam" id="PF14392">
    <property type="entry name" value="zf-CCHC_4"/>
    <property type="match status" value="1"/>
</dbReference>